<dbReference type="PROSITE" id="PS51194">
    <property type="entry name" value="HELICASE_CTER"/>
    <property type="match status" value="1"/>
</dbReference>
<dbReference type="EC" id="3.6.4.12" evidence="3"/>
<dbReference type="InterPro" id="IPR058403">
    <property type="entry name" value="DUF8090"/>
</dbReference>
<name>A0A1S6IQR8_9LACT</name>
<dbReference type="InterPro" id="IPR014001">
    <property type="entry name" value="Helicase_ATP-bd"/>
</dbReference>
<dbReference type="PROSITE" id="PS51192">
    <property type="entry name" value="HELICASE_ATP_BIND_1"/>
    <property type="match status" value="1"/>
</dbReference>
<dbReference type="InterPro" id="IPR025202">
    <property type="entry name" value="PLD-like_dom"/>
</dbReference>
<dbReference type="Gene3D" id="3.40.50.300">
    <property type="entry name" value="P-loop containing nucleotide triphosphate hydrolases"/>
    <property type="match status" value="2"/>
</dbReference>
<dbReference type="InterPro" id="IPR050742">
    <property type="entry name" value="Helicase_Restrict-Modif_Enz"/>
</dbReference>
<dbReference type="KEGG" id="jda:BW727_101534"/>
<keyword evidence="3" id="KW-0378">Hydrolase</keyword>
<dbReference type="Pfam" id="PF11907">
    <property type="entry name" value="DUF3427"/>
    <property type="match status" value="1"/>
</dbReference>
<feature type="domain" description="Helicase ATP-binding" evidence="1">
    <location>
        <begin position="215"/>
        <end position="365"/>
    </location>
</feature>
<dbReference type="PANTHER" id="PTHR47396:SF1">
    <property type="entry name" value="ATP-DEPENDENT HELICASE IRC3-RELATED"/>
    <property type="match status" value="1"/>
</dbReference>
<dbReference type="SUPFAM" id="SSF56024">
    <property type="entry name" value="Phospholipase D/nuclease"/>
    <property type="match status" value="1"/>
</dbReference>
<dbReference type="Pfam" id="PF00271">
    <property type="entry name" value="Helicase_C"/>
    <property type="match status" value="1"/>
</dbReference>
<dbReference type="CDD" id="cd18032">
    <property type="entry name" value="DEXHc_RE_I_III_res"/>
    <property type="match status" value="1"/>
</dbReference>
<dbReference type="EMBL" id="CP019728">
    <property type="protein sequence ID" value="AQS53901.1"/>
    <property type="molecule type" value="Genomic_DNA"/>
</dbReference>
<evidence type="ECO:0000313" key="4">
    <source>
        <dbReference type="Proteomes" id="UP000188993"/>
    </source>
</evidence>
<dbReference type="CDD" id="cd18799">
    <property type="entry name" value="SF2_C_EcoAI-like"/>
    <property type="match status" value="1"/>
</dbReference>
<dbReference type="SUPFAM" id="SSF52540">
    <property type="entry name" value="P-loop containing nucleoside triphosphate hydrolases"/>
    <property type="match status" value="1"/>
</dbReference>
<keyword evidence="4" id="KW-1185">Reference proteome</keyword>
<reference evidence="3 4" key="1">
    <citation type="journal article" date="2014" name="Int. J. Syst. Evol. Microbiol.">
        <title>Jeotgalibaca dankookensis gen. nov., sp. nov., a member of the family Carnobacteriaceae, isolated from seujeot (Korean traditional food).</title>
        <authorList>
            <person name="Lee D.G."/>
            <person name="Trujillo M.E."/>
            <person name="Kang H."/>
            <person name="Ahn T.Y."/>
        </authorList>
    </citation>
    <scope>NUCLEOTIDE SEQUENCE [LARGE SCALE GENOMIC DNA]</scope>
    <source>
        <strain evidence="3 4">EX-07</strain>
    </source>
</reference>
<dbReference type="Proteomes" id="UP000188993">
    <property type="component" value="Chromosome"/>
</dbReference>
<dbReference type="Pfam" id="PF13091">
    <property type="entry name" value="PLDc_2"/>
    <property type="match status" value="1"/>
</dbReference>
<dbReference type="Pfam" id="PF26350">
    <property type="entry name" value="DUF8090"/>
    <property type="match status" value="1"/>
</dbReference>
<dbReference type="SMART" id="SM00487">
    <property type="entry name" value="DEXDc"/>
    <property type="match status" value="1"/>
</dbReference>
<dbReference type="OrthoDB" id="9802848at2"/>
<dbReference type="GO" id="GO:0005829">
    <property type="term" value="C:cytosol"/>
    <property type="evidence" value="ECO:0007669"/>
    <property type="project" value="TreeGrafter"/>
</dbReference>
<feature type="domain" description="Helicase C-terminal" evidence="2">
    <location>
        <begin position="409"/>
        <end position="575"/>
    </location>
</feature>
<sequence>MYTLVNNTSQKNLLDELTESLTECRQFYFNIAFISYSGVQLLLDSFKIATEKGVKGKFITGTYLNFTDPKAVRRVKAFAGVDVRVFLATKTQGFHPKAYIFEYDSFYKIIIGSSNLTNYALKSNIEWNLQVIAKNDESNQEFLNDLKGSFHDIWEKSLVTSEDYMVEFERHYQGVRYQDTIHSSDFNARQLFTYPLMPRLTPNVMQTKAIQELALLRENGNDRAIAVAATGTGKTFMAAFDVQQVKPKKMLFLVHRETILEKSLESFAKVVAVPKNKMGLLTGNKKSYGADYLFATIQTMSREYEQYERDEFDYIVIDEAHHATSPSYQKVIDYFKPDFLLGMTATPERSDEGNVFDLFGNNLAVDVRLREALKEGLLVPFHYYGITDQSDVDLSDNTLRPDEIAEKLNISSRVDFIVEKMRFYGHDDSKRRVLGFCITKKHAAFMAAEFNKRGILSSYLTGEDTQDERQRQIRLLESETAQLEVIFTVDIFNEGIDIPSVNTVLMLRPTESPIVFTQQIGRGLRIAERKEFLTVLDFIGNYSKSFLIAIALYGSRSVSKKEITHAVRRDFRNIPGPSNIRMDKIAKEQILNQLENENFYTFKYLKEDYQTFKNALGGKVPYHLQDYLTLEGAPDPILFFSKSVSQNKSNNYIEFLKIVEKTDEKIQALVADKKFMDIYTKLLSYLPLKRPHEFAILEICLSQKTFTKAEAYRQVAKYVDGDQKNTTNHALETFNFEYADKKEQKEVKIIEKISEDGYTFHKDLSIALTNHEQKHFISDAIHYGLLRYQLAFGHQNLGYPFLKLYSEYTQREVGLMANYRNTHSAFRGSTLQNELNGNHYFLFVDLHKEEDIEDNINYKDKFISQSQFQWETPNATRIHSKRGKELTRNSEHEKVIHLFVRKYKTVNNVTQRYTYIGTADGISHQNEKPIEIQYKLHHKMPIALYQEFEPENVSF</sequence>
<organism evidence="3 4">
    <name type="scientific">Jeotgalibaca dankookensis</name>
    <dbReference type="NCBI Taxonomy" id="708126"/>
    <lineage>
        <taxon>Bacteria</taxon>
        <taxon>Bacillati</taxon>
        <taxon>Bacillota</taxon>
        <taxon>Bacilli</taxon>
        <taxon>Lactobacillales</taxon>
        <taxon>Carnobacteriaceae</taxon>
        <taxon>Jeotgalibaca</taxon>
    </lineage>
</organism>
<keyword evidence="3" id="KW-0067">ATP-binding</keyword>
<protein>
    <submittedName>
        <fullName evidence="3">Putative DNA repair helicase RadD</fullName>
        <ecNumber evidence="3">3.6.4.12</ecNumber>
    </submittedName>
</protein>
<dbReference type="SMART" id="SM00490">
    <property type="entry name" value="HELICc"/>
    <property type="match status" value="1"/>
</dbReference>
<dbReference type="RefSeq" id="WP_062469922.1">
    <property type="nucleotide sequence ID" value="NZ_BBYN01000015.1"/>
</dbReference>
<dbReference type="Pfam" id="PF04851">
    <property type="entry name" value="ResIII"/>
    <property type="match status" value="1"/>
</dbReference>
<dbReference type="InterPro" id="IPR001650">
    <property type="entry name" value="Helicase_C-like"/>
</dbReference>
<dbReference type="InterPro" id="IPR006935">
    <property type="entry name" value="Helicase/UvrB_N"/>
</dbReference>
<keyword evidence="3" id="KW-0347">Helicase</keyword>
<evidence type="ECO:0000259" key="1">
    <source>
        <dbReference type="PROSITE" id="PS51192"/>
    </source>
</evidence>
<dbReference type="GO" id="GO:0016787">
    <property type="term" value="F:hydrolase activity"/>
    <property type="evidence" value="ECO:0007669"/>
    <property type="project" value="UniProtKB-KW"/>
</dbReference>
<gene>
    <name evidence="3" type="primary">radD_2</name>
    <name evidence="3" type="ORF">BW727_101534</name>
</gene>
<dbReference type="InterPro" id="IPR021835">
    <property type="entry name" value="DUF3427"/>
</dbReference>
<dbReference type="Gene3D" id="3.30.870.10">
    <property type="entry name" value="Endonuclease Chain A"/>
    <property type="match status" value="1"/>
</dbReference>
<dbReference type="InterPro" id="IPR027417">
    <property type="entry name" value="P-loop_NTPase"/>
</dbReference>
<dbReference type="GO" id="GO:0003677">
    <property type="term" value="F:DNA binding"/>
    <property type="evidence" value="ECO:0007669"/>
    <property type="project" value="InterPro"/>
</dbReference>
<evidence type="ECO:0000313" key="3">
    <source>
        <dbReference type="EMBL" id="AQS53901.1"/>
    </source>
</evidence>
<dbReference type="GO" id="GO:0005524">
    <property type="term" value="F:ATP binding"/>
    <property type="evidence" value="ECO:0007669"/>
    <property type="project" value="InterPro"/>
</dbReference>
<dbReference type="GO" id="GO:0003678">
    <property type="term" value="F:DNA helicase activity"/>
    <property type="evidence" value="ECO:0007669"/>
    <property type="project" value="UniProtKB-EC"/>
</dbReference>
<dbReference type="PANTHER" id="PTHR47396">
    <property type="entry name" value="TYPE I RESTRICTION ENZYME ECOKI R PROTEIN"/>
    <property type="match status" value="1"/>
</dbReference>
<evidence type="ECO:0000259" key="2">
    <source>
        <dbReference type="PROSITE" id="PS51194"/>
    </source>
</evidence>
<keyword evidence="3" id="KW-0547">Nucleotide-binding</keyword>
<dbReference type="REBASE" id="178992">
    <property type="entry name" value="Jda07ORF101534P"/>
</dbReference>
<dbReference type="STRING" id="708126.BW727_101534"/>
<dbReference type="AlphaFoldDB" id="A0A1S6IQR8"/>
<proteinExistence type="predicted"/>
<accession>A0A1S6IQR8</accession>